<dbReference type="InterPro" id="IPR006168">
    <property type="entry name" value="G3P_DH_NAD-dep"/>
</dbReference>
<evidence type="ECO:0000313" key="20">
    <source>
        <dbReference type="EMBL" id="APG66087.1"/>
    </source>
</evidence>
<feature type="binding site" evidence="13">
    <location>
        <position position="32"/>
    </location>
    <ligand>
        <name>NADPH</name>
        <dbReference type="ChEBI" id="CHEBI:57783"/>
    </ligand>
</feature>
<protein>
    <recommendedName>
        <fullName evidence="11 13">Glycerol-3-phosphate dehydrogenase [NAD(P)+]</fullName>
        <ecNumber evidence="10 13">1.1.1.94</ecNumber>
    </recommendedName>
    <alternativeName>
        <fullName evidence="13">NAD(P)(+)-dependent glycerol-3-phosphate dehydrogenase</fullName>
    </alternativeName>
    <alternativeName>
        <fullName evidence="12 13">NAD(P)H-dependent dihydroxyacetone-phosphate reductase</fullName>
    </alternativeName>
</protein>
<dbReference type="GO" id="GO:0046167">
    <property type="term" value="P:glycerol-3-phosphate biosynthetic process"/>
    <property type="evidence" value="ECO:0007669"/>
    <property type="project" value="UniProtKB-UniRule"/>
</dbReference>
<dbReference type="GO" id="GO:0006650">
    <property type="term" value="P:glycerophospholipid metabolic process"/>
    <property type="evidence" value="ECO:0007669"/>
    <property type="project" value="UniProtKB-UniRule"/>
</dbReference>
<comment type="pathway">
    <text evidence="13">Membrane lipid metabolism; glycerophospholipid metabolism.</text>
</comment>
<feature type="binding site" evidence="13">
    <location>
        <position position="254"/>
    </location>
    <ligand>
        <name>sn-glycerol 3-phosphate</name>
        <dbReference type="ChEBI" id="CHEBI:57597"/>
    </ligand>
</feature>
<keyword evidence="13" id="KW-0547">Nucleotide-binding</keyword>
<feature type="binding site" evidence="13">
    <location>
        <position position="277"/>
    </location>
    <ligand>
        <name>NADPH</name>
        <dbReference type="ChEBI" id="CHEBI:57783"/>
    </ligand>
</feature>
<dbReference type="InterPro" id="IPR011128">
    <property type="entry name" value="G3P_DH_NAD-dep_N"/>
</dbReference>
<dbReference type="NCBIfam" id="NF009098">
    <property type="entry name" value="PRK12439.1"/>
    <property type="match status" value="1"/>
</dbReference>
<feature type="binding site" evidence="13">
    <location>
        <position position="242"/>
    </location>
    <ligand>
        <name>sn-glycerol 3-phosphate</name>
        <dbReference type="ChEBI" id="CHEBI:57597"/>
    </ligand>
</feature>
<dbReference type="EMBL" id="CP018155">
    <property type="protein sequence ID" value="APG66087.1"/>
    <property type="molecule type" value="Genomic_DNA"/>
</dbReference>
<dbReference type="SUPFAM" id="SSF48179">
    <property type="entry name" value="6-phosphogluconate dehydrogenase C-terminal domain-like"/>
    <property type="match status" value="1"/>
</dbReference>
<dbReference type="STRING" id="1850252.LPB136_12215"/>
<dbReference type="GO" id="GO:0005975">
    <property type="term" value="P:carbohydrate metabolic process"/>
    <property type="evidence" value="ECO:0007669"/>
    <property type="project" value="InterPro"/>
</dbReference>
<evidence type="ECO:0000256" key="14">
    <source>
        <dbReference type="PIRSR" id="PIRSR000114-1"/>
    </source>
</evidence>
<reference evidence="20 21" key="1">
    <citation type="submission" date="2016-11" db="EMBL/GenBank/DDBJ databases">
        <title>Tenacibaculum sp. LPB0136, isolated from marine environment.</title>
        <authorList>
            <person name="Kim E."/>
            <person name="Yi H."/>
        </authorList>
    </citation>
    <scope>NUCLEOTIDE SEQUENCE [LARGE SCALE GENOMIC DNA]</scope>
    <source>
        <strain evidence="20 21">LPB0136</strain>
    </source>
</reference>
<dbReference type="Proteomes" id="UP000181898">
    <property type="component" value="Chromosome"/>
</dbReference>
<sequence length="333" mass="35458">MKLKVGILGGGSWGTTVASIVAKNAEATIWARRKETVDEINEHHTNQRYLPNAKLTRSLKAVNTIKEAVENADVIVMGIPSQNLRAVLEQAKPHIRPWIPIVNLAKGLEISSKMRMTEIIEELLPGHPAGVLTGPNLAKEIHSGKAAAAVIAMVDDTIAKNLQPIFSSGLFRVYTNSDVIGCELGGALKNIMAIATGMGDGANAGDNTRAALITRGLAELTRLGVAMGGKKSTFAGLAGMGDLVATCSSDKSRNHHVGFQLGTGKSLAQIIEEMNEVAEGVKTAKVVMELAKDYNVPMPISEEVYKVLYEGNTIQQAFKGLLQIEIGSEKEPG</sequence>
<comment type="catalytic activity">
    <reaction evidence="9">
        <text>sn-glycerol 3-phosphate + NADP(+) = dihydroxyacetone phosphate + NADPH + H(+)</text>
        <dbReference type="Rhea" id="RHEA:11096"/>
        <dbReference type="ChEBI" id="CHEBI:15378"/>
        <dbReference type="ChEBI" id="CHEBI:57597"/>
        <dbReference type="ChEBI" id="CHEBI:57642"/>
        <dbReference type="ChEBI" id="CHEBI:57783"/>
        <dbReference type="ChEBI" id="CHEBI:58349"/>
        <dbReference type="EC" id="1.1.1.94"/>
    </reaction>
    <physiologicalReaction direction="right-to-left" evidence="9">
        <dbReference type="Rhea" id="RHEA:11098"/>
    </physiologicalReaction>
</comment>
<dbReference type="FunFam" id="1.10.1040.10:FF:000001">
    <property type="entry name" value="Glycerol-3-phosphate dehydrogenase [NAD(P)+]"/>
    <property type="match status" value="1"/>
</dbReference>
<dbReference type="GO" id="GO:0005829">
    <property type="term" value="C:cytosol"/>
    <property type="evidence" value="ECO:0007669"/>
    <property type="project" value="TreeGrafter"/>
</dbReference>
<dbReference type="OrthoDB" id="9812273at2"/>
<dbReference type="Gene3D" id="1.10.1040.10">
    <property type="entry name" value="N-(1-d-carboxylethyl)-l-norvaline Dehydrogenase, domain 2"/>
    <property type="match status" value="1"/>
</dbReference>
<organism evidence="20 21">
    <name type="scientific">Tenacibaculum todarodis</name>
    <dbReference type="NCBI Taxonomy" id="1850252"/>
    <lineage>
        <taxon>Bacteria</taxon>
        <taxon>Pseudomonadati</taxon>
        <taxon>Bacteroidota</taxon>
        <taxon>Flavobacteriia</taxon>
        <taxon>Flavobacteriales</taxon>
        <taxon>Flavobacteriaceae</taxon>
        <taxon>Tenacibaculum</taxon>
    </lineage>
</organism>
<feature type="domain" description="Glycerol-3-phosphate dehydrogenase NAD-dependent N-terminal" evidence="18">
    <location>
        <begin position="4"/>
        <end position="157"/>
    </location>
</feature>
<evidence type="ECO:0000256" key="3">
    <source>
        <dbReference type="ARBA" id="ARBA00022857"/>
    </source>
</evidence>
<feature type="binding site" evidence="13">
    <location>
        <position position="106"/>
    </location>
    <ligand>
        <name>sn-glycerol 3-phosphate</name>
        <dbReference type="ChEBI" id="CHEBI:57597"/>
    </ligand>
</feature>
<feature type="binding site" evidence="13">
    <location>
        <position position="49"/>
    </location>
    <ligand>
        <name>NADPH</name>
        <dbReference type="ChEBI" id="CHEBI:57783"/>
    </ligand>
</feature>
<keyword evidence="6 13" id="KW-0443">Lipid metabolism</keyword>
<evidence type="ECO:0000256" key="11">
    <source>
        <dbReference type="ARBA" id="ARBA00069372"/>
    </source>
</evidence>
<comment type="catalytic activity">
    <reaction evidence="13">
        <text>sn-glycerol 3-phosphate + NAD(+) = dihydroxyacetone phosphate + NADH + H(+)</text>
        <dbReference type="Rhea" id="RHEA:11092"/>
        <dbReference type="ChEBI" id="CHEBI:15378"/>
        <dbReference type="ChEBI" id="CHEBI:57540"/>
        <dbReference type="ChEBI" id="CHEBI:57597"/>
        <dbReference type="ChEBI" id="CHEBI:57642"/>
        <dbReference type="ChEBI" id="CHEBI:57945"/>
        <dbReference type="EC" id="1.1.1.94"/>
    </reaction>
</comment>
<dbReference type="InterPro" id="IPR006109">
    <property type="entry name" value="G3P_DH_NAD-dep_C"/>
</dbReference>
<evidence type="ECO:0000256" key="4">
    <source>
        <dbReference type="ARBA" id="ARBA00023002"/>
    </source>
</evidence>
<evidence type="ECO:0000313" key="21">
    <source>
        <dbReference type="Proteomes" id="UP000181898"/>
    </source>
</evidence>
<evidence type="ECO:0000259" key="19">
    <source>
        <dbReference type="Pfam" id="PF07479"/>
    </source>
</evidence>
<dbReference type="KEGG" id="ten:LPB136_12215"/>
<dbReference type="SUPFAM" id="SSF51735">
    <property type="entry name" value="NAD(P)-binding Rossmann-fold domains"/>
    <property type="match status" value="1"/>
</dbReference>
<keyword evidence="8 13" id="KW-1208">Phospholipid metabolism</keyword>
<feature type="binding site" evidence="15">
    <location>
        <begin position="253"/>
        <end position="254"/>
    </location>
    <ligand>
        <name>substrate</name>
    </ligand>
</feature>
<gene>
    <name evidence="13" type="primary">gpsA</name>
    <name evidence="20" type="ORF">LPB136_12215</name>
</gene>
<dbReference type="PANTHER" id="PTHR11728">
    <property type="entry name" value="GLYCEROL-3-PHOSPHATE DEHYDROGENASE"/>
    <property type="match status" value="1"/>
</dbReference>
<feature type="binding site" evidence="15">
    <location>
        <position position="106"/>
    </location>
    <ligand>
        <name>substrate</name>
    </ligand>
</feature>
<keyword evidence="2 13" id="KW-0444">Lipid biosynthesis</keyword>
<name>A0A1L3JLS8_9FLAO</name>
<feature type="binding site" evidence="13">
    <location>
        <position position="279"/>
    </location>
    <ligand>
        <name>NADPH</name>
        <dbReference type="ChEBI" id="CHEBI:57783"/>
    </ligand>
</feature>
<evidence type="ECO:0000256" key="12">
    <source>
        <dbReference type="ARBA" id="ARBA00080511"/>
    </source>
</evidence>
<dbReference type="Pfam" id="PF01210">
    <property type="entry name" value="NAD_Gly3P_dh_N"/>
    <property type="match status" value="1"/>
</dbReference>
<dbReference type="PROSITE" id="PS00957">
    <property type="entry name" value="NAD_G3PDH"/>
    <property type="match status" value="1"/>
</dbReference>
<keyword evidence="4 13" id="KW-0560">Oxidoreductase</keyword>
<dbReference type="PANTHER" id="PTHR11728:SF1">
    <property type="entry name" value="GLYCEROL-3-PHOSPHATE DEHYDROGENASE [NAD(+)] 2, CHLOROPLASTIC"/>
    <property type="match status" value="1"/>
</dbReference>
<dbReference type="GO" id="GO:0051287">
    <property type="term" value="F:NAD binding"/>
    <property type="evidence" value="ECO:0007669"/>
    <property type="project" value="InterPro"/>
</dbReference>
<dbReference type="InterPro" id="IPR013328">
    <property type="entry name" value="6PGD_dom2"/>
</dbReference>
<dbReference type="PIRSF" id="PIRSF000114">
    <property type="entry name" value="Glycerol-3-P_dh"/>
    <property type="match status" value="1"/>
</dbReference>
<feature type="domain" description="Glycerol-3-phosphate dehydrogenase NAD-dependent C-terminal" evidence="19">
    <location>
        <begin position="178"/>
        <end position="318"/>
    </location>
</feature>
<evidence type="ECO:0000256" key="2">
    <source>
        <dbReference type="ARBA" id="ARBA00022516"/>
    </source>
</evidence>
<keyword evidence="5 13" id="KW-0520">NAD</keyword>
<dbReference type="Pfam" id="PF07479">
    <property type="entry name" value="NAD_Gly3P_dh_C"/>
    <property type="match status" value="1"/>
</dbReference>
<evidence type="ECO:0000256" key="15">
    <source>
        <dbReference type="PIRSR" id="PIRSR000114-2"/>
    </source>
</evidence>
<dbReference type="FunFam" id="3.40.50.720:FF:000019">
    <property type="entry name" value="Glycerol-3-phosphate dehydrogenase [NAD(P)+]"/>
    <property type="match status" value="1"/>
</dbReference>
<feature type="binding site" evidence="13">
    <location>
        <position position="12"/>
    </location>
    <ligand>
        <name>NADPH</name>
        <dbReference type="ChEBI" id="CHEBI:57783"/>
    </ligand>
</feature>
<dbReference type="EC" id="1.1.1.94" evidence="10 13"/>
<comment type="function">
    <text evidence="13">Catalyzes the reduction of the glycolytic intermediate dihydroxyacetone phosphate (DHAP) to sn-glycerol 3-phosphate (G3P), the key precursor for phospholipid synthesis.</text>
</comment>
<comment type="subcellular location">
    <subcellularLocation>
        <location evidence="13">Cytoplasm</location>
    </subcellularLocation>
</comment>
<dbReference type="Gene3D" id="3.40.50.720">
    <property type="entry name" value="NAD(P)-binding Rossmann-like Domain"/>
    <property type="match status" value="1"/>
</dbReference>
<evidence type="ECO:0000256" key="17">
    <source>
        <dbReference type="RuleBase" id="RU000437"/>
    </source>
</evidence>
<keyword evidence="3 13" id="KW-0521">NADP</keyword>
<feature type="binding site" evidence="16">
    <location>
        <begin position="9"/>
        <end position="14"/>
    </location>
    <ligand>
        <name>NAD(+)</name>
        <dbReference type="ChEBI" id="CHEBI:57540"/>
    </ligand>
</feature>
<dbReference type="GO" id="GO:0141152">
    <property type="term" value="F:glycerol-3-phosphate dehydrogenase (NAD+) activity"/>
    <property type="evidence" value="ECO:0007669"/>
    <property type="project" value="RHEA"/>
</dbReference>
<feature type="binding site" evidence="13">
    <location>
        <position position="253"/>
    </location>
    <ligand>
        <name>sn-glycerol 3-phosphate</name>
        <dbReference type="ChEBI" id="CHEBI:57597"/>
    </ligand>
</feature>
<evidence type="ECO:0000259" key="18">
    <source>
        <dbReference type="Pfam" id="PF01210"/>
    </source>
</evidence>
<evidence type="ECO:0000256" key="1">
    <source>
        <dbReference type="ARBA" id="ARBA00011009"/>
    </source>
</evidence>
<keyword evidence="13" id="KW-0963">Cytoplasm</keyword>
<feature type="binding site" evidence="13">
    <location>
        <position position="134"/>
    </location>
    <ligand>
        <name>sn-glycerol 3-phosphate</name>
        <dbReference type="ChEBI" id="CHEBI:57597"/>
    </ligand>
</feature>
<dbReference type="RefSeq" id="WP_072556609.1">
    <property type="nucleotide sequence ID" value="NZ_CP018155.1"/>
</dbReference>
<dbReference type="InterPro" id="IPR036291">
    <property type="entry name" value="NAD(P)-bd_dom_sf"/>
</dbReference>
<evidence type="ECO:0000256" key="6">
    <source>
        <dbReference type="ARBA" id="ARBA00023098"/>
    </source>
</evidence>
<dbReference type="UniPathway" id="UPA00940"/>
<feature type="binding site" evidence="13">
    <location>
        <position position="253"/>
    </location>
    <ligand>
        <name>NADPH</name>
        <dbReference type="ChEBI" id="CHEBI:57783"/>
    </ligand>
</feature>
<dbReference type="GO" id="GO:0046168">
    <property type="term" value="P:glycerol-3-phosphate catabolic process"/>
    <property type="evidence" value="ECO:0007669"/>
    <property type="project" value="InterPro"/>
</dbReference>
<evidence type="ECO:0000256" key="10">
    <source>
        <dbReference type="ARBA" id="ARBA00066687"/>
    </source>
</evidence>
<comment type="caution">
    <text evidence="13">Lacks conserved residue(s) required for the propagation of feature annotation.</text>
</comment>
<dbReference type="GO" id="GO:0141153">
    <property type="term" value="F:glycerol-3-phosphate dehydrogenase (NADP+) activity"/>
    <property type="evidence" value="ECO:0007669"/>
    <property type="project" value="RHEA"/>
</dbReference>
<accession>A0A1L3JLS8</accession>
<feature type="binding site" evidence="13">
    <location>
        <position position="33"/>
    </location>
    <ligand>
        <name>NADPH</name>
        <dbReference type="ChEBI" id="CHEBI:57783"/>
    </ligand>
</feature>
<feature type="binding site" evidence="16">
    <location>
        <position position="138"/>
    </location>
    <ligand>
        <name>NAD(+)</name>
        <dbReference type="ChEBI" id="CHEBI:57540"/>
    </ligand>
</feature>
<evidence type="ECO:0000256" key="9">
    <source>
        <dbReference type="ARBA" id="ARBA00052716"/>
    </source>
</evidence>
<evidence type="ECO:0000256" key="16">
    <source>
        <dbReference type="PIRSR" id="PIRSR000114-3"/>
    </source>
</evidence>
<keyword evidence="21" id="KW-1185">Reference proteome</keyword>
<dbReference type="NCBIfam" id="NF000940">
    <property type="entry name" value="PRK00094.1-2"/>
    <property type="match status" value="1"/>
</dbReference>
<evidence type="ECO:0000256" key="7">
    <source>
        <dbReference type="ARBA" id="ARBA00023209"/>
    </source>
</evidence>
<dbReference type="HAMAP" id="MF_00394">
    <property type="entry name" value="NAD_Glyc3P_dehydrog"/>
    <property type="match status" value="1"/>
</dbReference>
<feature type="binding site" evidence="13">
    <location>
        <position position="189"/>
    </location>
    <ligand>
        <name>sn-glycerol 3-phosphate</name>
        <dbReference type="ChEBI" id="CHEBI:57597"/>
    </ligand>
</feature>
<dbReference type="GO" id="GO:0008654">
    <property type="term" value="P:phospholipid biosynthetic process"/>
    <property type="evidence" value="ECO:0007669"/>
    <property type="project" value="UniProtKB-KW"/>
</dbReference>
<feature type="binding site" evidence="13">
    <location>
        <position position="252"/>
    </location>
    <ligand>
        <name>sn-glycerol 3-phosphate</name>
        <dbReference type="ChEBI" id="CHEBI:57597"/>
    </ligand>
</feature>
<dbReference type="InterPro" id="IPR008927">
    <property type="entry name" value="6-PGluconate_DH-like_C_sf"/>
</dbReference>
<dbReference type="NCBIfam" id="NF000942">
    <property type="entry name" value="PRK00094.1-4"/>
    <property type="match status" value="1"/>
</dbReference>
<dbReference type="AlphaFoldDB" id="A0A1L3JLS8"/>
<feature type="binding site" evidence="16">
    <location>
        <position position="253"/>
    </location>
    <ligand>
        <name>NAD(+)</name>
        <dbReference type="ChEBI" id="CHEBI:57540"/>
    </ligand>
</feature>
<proteinExistence type="inferred from homology"/>
<dbReference type="PRINTS" id="PR00077">
    <property type="entry name" value="GPDHDRGNASE"/>
</dbReference>
<evidence type="ECO:0000256" key="13">
    <source>
        <dbReference type="HAMAP-Rule" id="MF_00394"/>
    </source>
</evidence>
<feature type="active site" description="Proton acceptor" evidence="13 14">
    <location>
        <position position="189"/>
    </location>
</feature>
<feature type="binding site" evidence="13">
    <location>
        <position position="106"/>
    </location>
    <ligand>
        <name>NADPH</name>
        <dbReference type="ChEBI" id="CHEBI:57783"/>
    </ligand>
</feature>
<comment type="similarity">
    <text evidence="1 13 17">Belongs to the NAD-dependent glycerol-3-phosphate dehydrogenase family.</text>
</comment>
<keyword evidence="7 13" id="KW-0594">Phospholipid biosynthesis</keyword>
<evidence type="ECO:0000256" key="8">
    <source>
        <dbReference type="ARBA" id="ARBA00023264"/>
    </source>
</evidence>
<evidence type="ECO:0000256" key="5">
    <source>
        <dbReference type="ARBA" id="ARBA00023027"/>
    </source>
</evidence>
<feature type="binding site" evidence="13">
    <location>
        <position position="138"/>
    </location>
    <ligand>
        <name>NADPH</name>
        <dbReference type="ChEBI" id="CHEBI:57783"/>
    </ligand>
</feature>
<feature type="binding site" evidence="13">
    <location>
        <position position="13"/>
    </location>
    <ligand>
        <name>NADPH</name>
        <dbReference type="ChEBI" id="CHEBI:57783"/>
    </ligand>
</feature>